<feature type="compositionally biased region" description="Low complexity" evidence="1">
    <location>
        <begin position="168"/>
        <end position="203"/>
    </location>
</feature>
<comment type="caution">
    <text evidence="2">The sequence shown here is derived from an EMBL/GenBank/DDBJ whole genome shotgun (WGS) entry which is preliminary data.</text>
</comment>
<proteinExistence type="predicted"/>
<reference evidence="2 3" key="1">
    <citation type="submission" date="2020-07" db="EMBL/GenBank/DDBJ databases">
        <title>Sequencing the genomes of 1000 actinobacteria strains.</title>
        <authorList>
            <person name="Klenk H.-P."/>
        </authorList>
    </citation>
    <scope>NUCLEOTIDE SEQUENCE [LARGE SCALE GENOMIC DNA]</scope>
    <source>
        <strain evidence="2 3">DSM 102047</strain>
    </source>
</reference>
<dbReference type="Proteomes" id="UP000521748">
    <property type="component" value="Unassembled WGS sequence"/>
</dbReference>
<protein>
    <recommendedName>
        <fullName evidence="4">DNA modification methylase</fullName>
    </recommendedName>
</protein>
<evidence type="ECO:0000313" key="3">
    <source>
        <dbReference type="Proteomes" id="UP000521748"/>
    </source>
</evidence>
<gene>
    <name evidence="2" type="ORF">FHU41_002521</name>
</gene>
<dbReference type="PROSITE" id="PS51257">
    <property type="entry name" value="PROKAR_LIPOPROTEIN"/>
    <property type="match status" value="1"/>
</dbReference>
<evidence type="ECO:0008006" key="4">
    <source>
        <dbReference type="Google" id="ProtNLM"/>
    </source>
</evidence>
<accession>A0A7Y9LVC3</accession>
<dbReference type="RefSeq" id="WP_343046327.1">
    <property type="nucleotide sequence ID" value="NZ_JACBYQ010000002.1"/>
</dbReference>
<feature type="region of interest" description="Disordered" evidence="1">
    <location>
        <begin position="161"/>
        <end position="203"/>
    </location>
</feature>
<evidence type="ECO:0000256" key="1">
    <source>
        <dbReference type="SAM" id="MobiDB-lite"/>
    </source>
</evidence>
<evidence type="ECO:0000313" key="2">
    <source>
        <dbReference type="EMBL" id="NYE96271.1"/>
    </source>
</evidence>
<keyword evidence="3" id="KW-1185">Reference proteome</keyword>
<sequence>MKLATSTRWSLPRRLGAVTVIGASLLGVSACGYIAPQQTTVVYSASDGVRLDLGSVELRNILVVSGGADEAGRVIGAVFNTSKSNVTVTINGSKGSQTQFVVKPGTPYYLNEKNDSSILSTVTAAPGAMETIKVSQTGSGEASSDLSVPVLDGTLAEYKPYLPTKAGSSASPSSTSSESPSSTDMASSTETATDTASSSPSGH</sequence>
<dbReference type="EMBL" id="JACBYQ010000002">
    <property type="protein sequence ID" value="NYE96271.1"/>
    <property type="molecule type" value="Genomic_DNA"/>
</dbReference>
<dbReference type="AlphaFoldDB" id="A0A7Y9LVC3"/>
<name>A0A7Y9LVC3_9MICC</name>
<organism evidence="2 3">
    <name type="scientific">Psychromicrobium silvestre</name>
    <dbReference type="NCBI Taxonomy" id="1645614"/>
    <lineage>
        <taxon>Bacteria</taxon>
        <taxon>Bacillati</taxon>
        <taxon>Actinomycetota</taxon>
        <taxon>Actinomycetes</taxon>
        <taxon>Micrococcales</taxon>
        <taxon>Micrococcaceae</taxon>
        <taxon>Psychromicrobium</taxon>
    </lineage>
</organism>